<dbReference type="eggNOG" id="ENOG50334M9">
    <property type="taxonomic scope" value="Bacteria"/>
</dbReference>
<dbReference type="SUPFAM" id="SSF49785">
    <property type="entry name" value="Galactose-binding domain-like"/>
    <property type="match status" value="1"/>
</dbReference>
<gene>
    <name evidence="3" type="ORF">METUNv1_02674</name>
</gene>
<feature type="signal peptide" evidence="1">
    <location>
        <begin position="1"/>
        <end position="18"/>
    </location>
</feature>
<dbReference type="NCBIfam" id="NF035944">
    <property type="entry name" value="PEPxxWA-CTERM"/>
    <property type="match status" value="1"/>
</dbReference>
<evidence type="ECO:0000259" key="2">
    <source>
        <dbReference type="PROSITE" id="PS50022"/>
    </source>
</evidence>
<reference evidence="3 4" key="1">
    <citation type="journal article" date="2011" name="J. Bacteriol.">
        <title>Genome sequence of Methyloversatilis universalis FAM5T, a methylotrophic representative of the order Rhodocyclales.</title>
        <authorList>
            <person name="Kittichotirat W."/>
            <person name="Good N.M."/>
            <person name="Hall R."/>
            <person name="Bringel F."/>
            <person name="Lajus A."/>
            <person name="Medigue C."/>
            <person name="Smalley N.E."/>
            <person name="Beck D."/>
            <person name="Bumgarner R."/>
            <person name="Vuilleumier S."/>
            <person name="Kalyuzhnaya M.G."/>
        </authorList>
    </citation>
    <scope>NUCLEOTIDE SEQUENCE [LARGE SCALE GENOMIC DNA]</scope>
    <source>
        <strain evidence="4">ATCC BAA-1314 / JCM 13912 / FAM5</strain>
    </source>
</reference>
<feature type="chain" id="PRO_5003325885" description="F5/8 type C domain-containing protein" evidence="1">
    <location>
        <begin position="19"/>
        <end position="197"/>
    </location>
</feature>
<dbReference type="EMBL" id="AFHG01000052">
    <property type="protein sequence ID" value="EGK71285.1"/>
    <property type="molecule type" value="Genomic_DNA"/>
</dbReference>
<dbReference type="Proteomes" id="UP000005019">
    <property type="component" value="Unassembled WGS sequence"/>
</dbReference>
<name>F5REF4_METUF</name>
<dbReference type="Pfam" id="PF07589">
    <property type="entry name" value="PEP-CTERM"/>
    <property type="match status" value="1"/>
</dbReference>
<keyword evidence="1" id="KW-0732">Signal</keyword>
<feature type="domain" description="F5/8 type C" evidence="2">
    <location>
        <begin position="8"/>
        <end position="171"/>
    </location>
</feature>
<dbReference type="NCBIfam" id="TIGR02595">
    <property type="entry name" value="PEP_CTERM"/>
    <property type="match status" value="1"/>
</dbReference>
<dbReference type="InterPro" id="IPR000421">
    <property type="entry name" value="FA58C"/>
</dbReference>
<evidence type="ECO:0000313" key="4">
    <source>
        <dbReference type="Proteomes" id="UP000005019"/>
    </source>
</evidence>
<dbReference type="STRING" id="1000565.METUNv1_02674"/>
<protein>
    <recommendedName>
        <fullName evidence="2">F5/8 type C domain-containing protein</fullName>
    </recommendedName>
</protein>
<dbReference type="AlphaFoldDB" id="F5REF4"/>
<dbReference type="Pfam" id="PF00754">
    <property type="entry name" value="F5_F8_type_C"/>
    <property type="match status" value="1"/>
</dbReference>
<accession>F5REF4</accession>
<organism evidence="3 4">
    <name type="scientific">Methyloversatilis universalis (strain ATCC BAA-1314 / DSM 25237 / JCM 13912 / CCUG 52030 / FAM5)</name>
    <dbReference type="NCBI Taxonomy" id="1000565"/>
    <lineage>
        <taxon>Bacteria</taxon>
        <taxon>Pseudomonadati</taxon>
        <taxon>Pseudomonadota</taxon>
        <taxon>Betaproteobacteria</taxon>
        <taxon>Nitrosomonadales</taxon>
        <taxon>Sterolibacteriaceae</taxon>
        <taxon>Methyloversatilis</taxon>
    </lineage>
</organism>
<evidence type="ECO:0000256" key="1">
    <source>
        <dbReference type="SAM" id="SignalP"/>
    </source>
</evidence>
<dbReference type="OrthoDB" id="9181627at2"/>
<comment type="caution">
    <text evidence="3">The sequence shown here is derived from an EMBL/GenBank/DDBJ whole genome shotgun (WGS) entry which is preliminary data.</text>
</comment>
<sequence length="197" mass="20662">MKSLMFAAALLFAGAVSAASPITAVNASATGTYSIDGPDLSILADGFIAPEGTHYTFRSVSWGGQEGRSGAVFTLDFGQLYTLTDVLLGVDNNDFYQVQVSVNGSSWNTLFTNLAFEGESSSGSEIISSDASHIQYQSTIDFPAVNARYARIYAVAGDGAYSVSEMSFSGVAVVPEPEAWALMLGGLALVGALSRRR</sequence>
<dbReference type="Gene3D" id="2.60.120.260">
    <property type="entry name" value="Galactose-binding domain-like"/>
    <property type="match status" value="1"/>
</dbReference>
<dbReference type="InterPro" id="IPR008979">
    <property type="entry name" value="Galactose-bd-like_sf"/>
</dbReference>
<proteinExistence type="predicted"/>
<dbReference type="PROSITE" id="PS50022">
    <property type="entry name" value="FA58C_3"/>
    <property type="match status" value="1"/>
</dbReference>
<keyword evidence="4" id="KW-1185">Reference proteome</keyword>
<evidence type="ECO:0000313" key="3">
    <source>
        <dbReference type="EMBL" id="EGK71285.1"/>
    </source>
</evidence>
<dbReference type="InterPro" id="IPR013424">
    <property type="entry name" value="Ice-binding_C"/>
</dbReference>